<evidence type="ECO:0000313" key="3">
    <source>
        <dbReference type="Proteomes" id="UP000049077"/>
    </source>
</evidence>
<dbReference type="GeneID" id="93902705"/>
<organism evidence="1 4">
    <name type="scientific">Vibrio crassostreae</name>
    <dbReference type="NCBI Taxonomy" id="246167"/>
    <lineage>
        <taxon>Bacteria</taxon>
        <taxon>Pseudomonadati</taxon>
        <taxon>Pseudomonadota</taxon>
        <taxon>Gammaproteobacteria</taxon>
        <taxon>Vibrionales</taxon>
        <taxon>Vibrionaceae</taxon>
        <taxon>Vibrio</taxon>
    </lineage>
</organism>
<keyword evidence="3" id="KW-1185">Reference proteome</keyword>
<evidence type="ECO:0000313" key="1">
    <source>
        <dbReference type="EMBL" id="CDT28430.1"/>
    </source>
</evidence>
<gene>
    <name evidence="2" type="ORF">VCR4J5_200343</name>
    <name evidence="1" type="ORF">VCR5J5_230178</name>
</gene>
<evidence type="ECO:0000313" key="4">
    <source>
        <dbReference type="Proteomes" id="UP000049495"/>
    </source>
</evidence>
<dbReference type="EMBL" id="CCJX01000103">
    <property type="protein sequence ID" value="CDT35651.1"/>
    <property type="molecule type" value="Genomic_DNA"/>
</dbReference>
<name>A0A0T7DK86_9VIBR</name>
<dbReference type="EMBL" id="CCJV01000082">
    <property type="protein sequence ID" value="CDT28430.1"/>
    <property type="molecule type" value="Genomic_DNA"/>
</dbReference>
<dbReference type="Proteomes" id="UP000049495">
    <property type="component" value="Unassembled WGS sequence"/>
</dbReference>
<dbReference type="AlphaFoldDB" id="A0A0T7DK86"/>
<comment type="caution">
    <text evidence="1">The sequence shown here is derived from an EMBL/GenBank/DDBJ whole genome shotgun (WGS) entry which is preliminary data.</text>
</comment>
<dbReference type="RefSeq" id="WP_004737777.1">
    <property type="nucleotide sequence ID" value="NZ_AP025477.1"/>
</dbReference>
<accession>A0A0T7DK86</accession>
<dbReference type="Proteomes" id="UP000049077">
    <property type="component" value="Unassembled WGS sequence"/>
</dbReference>
<reference evidence="4" key="2">
    <citation type="submission" date="2014-06" db="EMBL/GenBank/DDBJ databases">
        <authorList>
            <person name="Le Roux Frederique"/>
        </authorList>
    </citation>
    <scope>NUCLEOTIDE SEQUENCE [LARGE SCALE GENOMIC DNA]</scope>
    <source>
        <strain evidence="4">J5-5</strain>
    </source>
</reference>
<proteinExistence type="predicted"/>
<evidence type="ECO:0000313" key="2">
    <source>
        <dbReference type="EMBL" id="CDT35651.1"/>
    </source>
</evidence>
<sequence>MNYELGHAYLGQMAAKNMMHEAMYGKSKPKKASFIKRMMKKMAK</sequence>
<reference evidence="1 3" key="1">
    <citation type="submission" date="2014-06" db="EMBL/GenBank/DDBJ databases">
        <authorList>
            <person name="Le Roux F."/>
        </authorList>
    </citation>
    <scope>NUCLEOTIDE SEQUENCE</scope>
    <source>
        <strain evidence="2 3">J5-4</strain>
        <strain evidence="1">J5-5</strain>
    </source>
</reference>
<protein>
    <submittedName>
        <fullName evidence="1">Uncharacterized protein</fullName>
    </submittedName>
</protein>